<dbReference type="AlphaFoldDB" id="A0A437S8D7"/>
<sequence>MRRKEREMDESFGKKVIDNSQYGVLSLKDEDEVYSIPLSIVRFEDVLYFHCAKEGKKNDLIEDGKKVRAVFVSHAEVPELFTVEEIREHLKKGEIKGQTVVRKIFTTEYASSIVEGSIYKVTENDEKIRALKVLCEKYNPDMMEFFEKAVEASLRNTDVYKVNIDSITSKRNKVSVD</sequence>
<dbReference type="SUPFAM" id="SSF50475">
    <property type="entry name" value="FMN-binding split barrel"/>
    <property type="match status" value="1"/>
</dbReference>
<protein>
    <submittedName>
        <fullName evidence="1">Pyridoxamine 5'-phosphate oxidase family protein</fullName>
    </submittedName>
</protein>
<dbReference type="Proteomes" id="UP000288812">
    <property type="component" value="Unassembled WGS sequence"/>
</dbReference>
<dbReference type="PANTHER" id="PTHR34071:SF2">
    <property type="entry name" value="FLAVIN-NUCLEOTIDE-BINDING PROTEIN"/>
    <property type="match status" value="1"/>
</dbReference>
<dbReference type="OrthoDB" id="9794935at2"/>
<proteinExistence type="predicted"/>
<dbReference type="PANTHER" id="PTHR34071">
    <property type="entry name" value="5-NITROIMIDAZOLE ANTIBIOTICS RESISTANCE PROTEIN, NIMA-FAMILY-RELATED PROTEIN-RELATED"/>
    <property type="match status" value="1"/>
</dbReference>
<comment type="caution">
    <text evidence="1">The sequence shown here is derived from an EMBL/GenBank/DDBJ whole genome shotgun (WGS) entry which is preliminary data.</text>
</comment>
<organism evidence="1 2">
    <name type="scientific">Anaerosphaera multitolerans</name>
    <dbReference type="NCBI Taxonomy" id="2487351"/>
    <lineage>
        <taxon>Bacteria</taxon>
        <taxon>Bacillati</taxon>
        <taxon>Bacillota</taxon>
        <taxon>Tissierellia</taxon>
        <taxon>Tissierellales</taxon>
        <taxon>Peptoniphilaceae</taxon>
        <taxon>Anaerosphaera</taxon>
    </lineage>
</organism>
<dbReference type="Gene3D" id="2.30.110.10">
    <property type="entry name" value="Electron Transport, Fmn-binding Protein, Chain A"/>
    <property type="match status" value="1"/>
</dbReference>
<dbReference type="EMBL" id="RLIH01000003">
    <property type="protein sequence ID" value="RVU55360.1"/>
    <property type="molecule type" value="Genomic_DNA"/>
</dbReference>
<evidence type="ECO:0000313" key="2">
    <source>
        <dbReference type="Proteomes" id="UP000288812"/>
    </source>
</evidence>
<dbReference type="InterPro" id="IPR024747">
    <property type="entry name" value="Pyridox_Oxase-rel"/>
</dbReference>
<dbReference type="InterPro" id="IPR012349">
    <property type="entry name" value="Split_barrel_FMN-bd"/>
</dbReference>
<dbReference type="Pfam" id="PF12900">
    <property type="entry name" value="Pyridox_ox_2"/>
    <property type="match status" value="1"/>
</dbReference>
<gene>
    <name evidence="1" type="ORF">EF514_03560</name>
</gene>
<dbReference type="RefSeq" id="WP_127723898.1">
    <property type="nucleotide sequence ID" value="NZ_RLIH01000003.1"/>
</dbReference>
<name>A0A437S8D7_9FIRM</name>
<evidence type="ECO:0000313" key="1">
    <source>
        <dbReference type="EMBL" id="RVU55360.1"/>
    </source>
</evidence>
<reference evidence="1 2" key="1">
    <citation type="submission" date="2018-11" db="EMBL/GenBank/DDBJ databases">
        <title>Genome sequencing and assembly of Anaerosphaera sp. nov., GS7-6-2.</title>
        <authorList>
            <person name="Rettenmaier R."/>
            <person name="Liebl W."/>
            <person name="Zverlov V."/>
        </authorList>
    </citation>
    <scope>NUCLEOTIDE SEQUENCE [LARGE SCALE GENOMIC DNA]</scope>
    <source>
        <strain evidence="1 2">GS7-6-2</strain>
    </source>
</reference>
<keyword evidence="2" id="KW-1185">Reference proteome</keyword>
<accession>A0A437S8D7</accession>